<reference evidence="1 2" key="1">
    <citation type="submission" date="2014-04" db="EMBL/GenBank/DDBJ databases">
        <authorList>
            <consortium name="DOE Joint Genome Institute"/>
            <person name="Kuo A."/>
            <person name="Kohler A."/>
            <person name="Nagy L.G."/>
            <person name="Floudas D."/>
            <person name="Copeland A."/>
            <person name="Barry K.W."/>
            <person name="Cichocki N."/>
            <person name="Veneault-Fourrey C."/>
            <person name="LaButti K."/>
            <person name="Lindquist E.A."/>
            <person name="Lipzen A."/>
            <person name="Lundell T."/>
            <person name="Morin E."/>
            <person name="Murat C."/>
            <person name="Sun H."/>
            <person name="Tunlid A."/>
            <person name="Henrissat B."/>
            <person name="Grigoriev I.V."/>
            <person name="Hibbett D.S."/>
            <person name="Martin F."/>
            <person name="Nordberg H.P."/>
            <person name="Cantor M.N."/>
            <person name="Hua S.X."/>
        </authorList>
    </citation>
    <scope>NUCLEOTIDE SEQUENCE [LARGE SCALE GENOMIC DNA]</scope>
    <source>
        <strain evidence="1 2">LaAM-08-1</strain>
    </source>
</reference>
<reference evidence="2" key="2">
    <citation type="submission" date="2015-01" db="EMBL/GenBank/DDBJ databases">
        <title>Evolutionary Origins and Diversification of the Mycorrhizal Mutualists.</title>
        <authorList>
            <consortium name="DOE Joint Genome Institute"/>
            <consortium name="Mycorrhizal Genomics Consortium"/>
            <person name="Kohler A."/>
            <person name="Kuo A."/>
            <person name="Nagy L.G."/>
            <person name="Floudas D."/>
            <person name="Copeland A."/>
            <person name="Barry K.W."/>
            <person name="Cichocki N."/>
            <person name="Veneault-Fourrey C."/>
            <person name="LaButti K."/>
            <person name="Lindquist E.A."/>
            <person name="Lipzen A."/>
            <person name="Lundell T."/>
            <person name="Morin E."/>
            <person name="Murat C."/>
            <person name="Riley R."/>
            <person name="Ohm R."/>
            <person name="Sun H."/>
            <person name="Tunlid A."/>
            <person name="Henrissat B."/>
            <person name="Grigoriev I.V."/>
            <person name="Hibbett D.S."/>
            <person name="Martin F."/>
        </authorList>
    </citation>
    <scope>NUCLEOTIDE SEQUENCE [LARGE SCALE GENOMIC DNA]</scope>
    <source>
        <strain evidence="2">LaAM-08-1</strain>
    </source>
</reference>
<evidence type="ECO:0000313" key="2">
    <source>
        <dbReference type="Proteomes" id="UP000054477"/>
    </source>
</evidence>
<evidence type="ECO:0000313" key="1">
    <source>
        <dbReference type="EMBL" id="KIJ95122.1"/>
    </source>
</evidence>
<sequence>MMSGHVIFKAFRVRPTQRCGAQVIMGILKHRIEAEAKRREHVCRPNTNGSTVRAANSYVNGKWERNLCLLGFTTLQPGLKRRVFMMFVLTRQVPTSTQ</sequence>
<dbReference type="AlphaFoldDB" id="A0A0C9XG69"/>
<gene>
    <name evidence="1" type="ORF">K443DRAFT_337492</name>
</gene>
<dbReference type="EMBL" id="KN838766">
    <property type="protein sequence ID" value="KIJ95122.1"/>
    <property type="molecule type" value="Genomic_DNA"/>
</dbReference>
<protein>
    <submittedName>
        <fullName evidence="1">Uncharacterized protein</fullName>
    </submittedName>
</protein>
<organism evidence="1 2">
    <name type="scientific">Laccaria amethystina LaAM-08-1</name>
    <dbReference type="NCBI Taxonomy" id="1095629"/>
    <lineage>
        <taxon>Eukaryota</taxon>
        <taxon>Fungi</taxon>
        <taxon>Dikarya</taxon>
        <taxon>Basidiomycota</taxon>
        <taxon>Agaricomycotina</taxon>
        <taxon>Agaricomycetes</taxon>
        <taxon>Agaricomycetidae</taxon>
        <taxon>Agaricales</taxon>
        <taxon>Agaricineae</taxon>
        <taxon>Hydnangiaceae</taxon>
        <taxon>Laccaria</taxon>
    </lineage>
</organism>
<dbReference type="HOGENOM" id="CLU_2333914_0_0_1"/>
<keyword evidence="2" id="KW-1185">Reference proteome</keyword>
<accession>A0A0C9XG69</accession>
<proteinExistence type="predicted"/>
<dbReference type="Proteomes" id="UP000054477">
    <property type="component" value="Unassembled WGS sequence"/>
</dbReference>
<name>A0A0C9XG69_9AGAR</name>